<dbReference type="InterPro" id="IPR037522">
    <property type="entry name" value="HD_GYP_dom"/>
</dbReference>
<reference evidence="2" key="1">
    <citation type="submission" date="2020-04" db="EMBL/GenBank/DDBJ databases">
        <authorList>
            <person name="Zhang T."/>
        </authorList>
    </citation>
    <scope>NUCLEOTIDE SEQUENCE</scope>
    <source>
        <strain evidence="2">HKST-UBA02</strain>
    </source>
</reference>
<protein>
    <submittedName>
        <fullName evidence="2">HD-GYP domain-containing protein</fullName>
    </submittedName>
</protein>
<dbReference type="SMART" id="SM00471">
    <property type="entry name" value="HDc"/>
    <property type="match status" value="1"/>
</dbReference>
<evidence type="ECO:0000313" key="3">
    <source>
        <dbReference type="Proteomes" id="UP000739538"/>
    </source>
</evidence>
<dbReference type="PANTHER" id="PTHR43155:SF2">
    <property type="entry name" value="CYCLIC DI-GMP PHOSPHODIESTERASE PA4108"/>
    <property type="match status" value="1"/>
</dbReference>
<gene>
    <name evidence="2" type="ORF">KDA27_00805</name>
</gene>
<comment type="caution">
    <text evidence="2">The sequence shown here is derived from an EMBL/GenBank/DDBJ whole genome shotgun (WGS) entry which is preliminary data.</text>
</comment>
<dbReference type="Gene3D" id="1.10.3210.10">
    <property type="entry name" value="Hypothetical protein af1432"/>
    <property type="match status" value="1"/>
</dbReference>
<dbReference type="Pfam" id="PF13487">
    <property type="entry name" value="HD_5"/>
    <property type="match status" value="1"/>
</dbReference>
<evidence type="ECO:0000259" key="1">
    <source>
        <dbReference type="PROSITE" id="PS51832"/>
    </source>
</evidence>
<dbReference type="SUPFAM" id="SSF109604">
    <property type="entry name" value="HD-domain/PDEase-like"/>
    <property type="match status" value="1"/>
</dbReference>
<feature type="domain" description="HD-GYP" evidence="1">
    <location>
        <begin position="220"/>
        <end position="420"/>
    </location>
</feature>
<dbReference type="Proteomes" id="UP000739538">
    <property type="component" value="Unassembled WGS sequence"/>
</dbReference>
<proteinExistence type="predicted"/>
<dbReference type="PROSITE" id="PS51832">
    <property type="entry name" value="HD_GYP"/>
    <property type="match status" value="1"/>
</dbReference>
<name>A0A956SBG9_UNCEI</name>
<reference evidence="2" key="2">
    <citation type="journal article" date="2021" name="Microbiome">
        <title>Successional dynamics and alternative stable states in a saline activated sludge microbial community over 9 years.</title>
        <authorList>
            <person name="Wang Y."/>
            <person name="Ye J."/>
            <person name="Ju F."/>
            <person name="Liu L."/>
            <person name="Boyd J.A."/>
            <person name="Deng Y."/>
            <person name="Parks D.H."/>
            <person name="Jiang X."/>
            <person name="Yin X."/>
            <person name="Woodcroft B.J."/>
            <person name="Tyson G.W."/>
            <person name="Hugenholtz P."/>
            <person name="Polz M.F."/>
            <person name="Zhang T."/>
        </authorList>
    </citation>
    <scope>NUCLEOTIDE SEQUENCE</scope>
    <source>
        <strain evidence="2">HKST-UBA02</strain>
    </source>
</reference>
<evidence type="ECO:0000313" key="2">
    <source>
        <dbReference type="EMBL" id="MCA9754311.1"/>
    </source>
</evidence>
<organism evidence="2 3">
    <name type="scientific">Eiseniibacteriota bacterium</name>
    <dbReference type="NCBI Taxonomy" id="2212470"/>
    <lineage>
        <taxon>Bacteria</taxon>
        <taxon>Candidatus Eiseniibacteriota</taxon>
    </lineage>
</organism>
<accession>A0A956SBG9</accession>
<dbReference type="AlphaFoldDB" id="A0A956SBG9"/>
<sequence length="502" mass="56545">MSAMPRGFVDLVVNEDETPIQLLKQIFVTLQTRRLRGPADARAVAEEETLHGLLQDLAEREPIRIQRSGPHLLVDRTRVRPHPEVRLLVKNLVQDLDRFGIGGLVLDPALDKDSLRSFLDAYPRLDAVLLENDVAVKVTDSRGDDRIVLEEEVEIVPGVVIFPYNPESAEEGLDPTERRRQARRTFFKALKAARHIFKQAQLNRIAELRKTRAVVHEMIDTVVEEEFSLLGLAAIHSFDEYTFQHSVHVAVLSVALGQRLGLARSELSSLGVAAMFHDVGKTRVPRRVLWKPGRYDKDEWRIMRKHPLAGARELLRMGGSSDLAVRVMLVSCEHHMRYDGSGYPKLGDDWQQGLYSRIVALADCFDAMTASRVYMERPFTPDAVVRYMLENAGRMFDPDLLREFVGLIGLYPVGSLVRLENGELAVVTEPPATAAEVERPRVRILLPGDHGFFAGDERSLSDGPAVDPRYRIKASCHPLDFGVEMDDLLEEHYLDDVVESAA</sequence>
<dbReference type="PANTHER" id="PTHR43155">
    <property type="entry name" value="CYCLIC DI-GMP PHOSPHODIESTERASE PA4108-RELATED"/>
    <property type="match status" value="1"/>
</dbReference>
<dbReference type="EMBL" id="JAGQHS010000002">
    <property type="protein sequence ID" value="MCA9754311.1"/>
    <property type="molecule type" value="Genomic_DNA"/>
</dbReference>
<dbReference type="InterPro" id="IPR003607">
    <property type="entry name" value="HD/PDEase_dom"/>
</dbReference>
<dbReference type="CDD" id="cd00077">
    <property type="entry name" value="HDc"/>
    <property type="match status" value="1"/>
</dbReference>